<comment type="caution">
    <text evidence="3">The sequence shown here is derived from an EMBL/GenBank/DDBJ whole genome shotgun (WGS) entry which is preliminary data.</text>
</comment>
<dbReference type="InterPro" id="IPR036514">
    <property type="entry name" value="SGNH_hydro_sf"/>
</dbReference>
<dbReference type="Proteomes" id="UP000262699">
    <property type="component" value="Unassembled WGS sequence"/>
</dbReference>
<gene>
    <name evidence="3" type="ORF">DEP91_09575</name>
</gene>
<dbReference type="CDD" id="cd01822">
    <property type="entry name" value="Lysophospholipase_L1_like"/>
    <property type="match status" value="1"/>
</dbReference>
<dbReference type="Pfam" id="PF13472">
    <property type="entry name" value="Lipase_GDSL_2"/>
    <property type="match status" value="1"/>
</dbReference>
<dbReference type="GO" id="GO:0004622">
    <property type="term" value="F:phosphatidylcholine lysophospholipase activity"/>
    <property type="evidence" value="ECO:0007669"/>
    <property type="project" value="TreeGrafter"/>
</dbReference>
<dbReference type="EMBL" id="DOYJ01000263">
    <property type="protein sequence ID" value="HCB76406.1"/>
    <property type="molecule type" value="Genomic_DNA"/>
</dbReference>
<evidence type="ECO:0000313" key="3">
    <source>
        <dbReference type="EMBL" id="HCB76406.1"/>
    </source>
</evidence>
<feature type="chain" id="PRO_5017630426" evidence="1">
    <location>
        <begin position="19"/>
        <end position="239"/>
    </location>
</feature>
<organism evidence="3 4">
    <name type="scientific">Sphingomonas bacterium</name>
    <dbReference type="NCBI Taxonomy" id="1895847"/>
    <lineage>
        <taxon>Bacteria</taxon>
        <taxon>Pseudomonadati</taxon>
        <taxon>Pseudomonadota</taxon>
        <taxon>Alphaproteobacteria</taxon>
        <taxon>Sphingomonadales</taxon>
        <taxon>Sphingomonadaceae</taxon>
        <taxon>Sphingomonas</taxon>
    </lineage>
</organism>
<dbReference type="PANTHER" id="PTHR30383:SF24">
    <property type="entry name" value="THIOESTERASE 1_PROTEASE 1_LYSOPHOSPHOLIPASE L1"/>
    <property type="match status" value="1"/>
</dbReference>
<feature type="signal peptide" evidence="1">
    <location>
        <begin position="1"/>
        <end position="18"/>
    </location>
</feature>
<protein>
    <submittedName>
        <fullName evidence="3">Arylesterase</fullName>
    </submittedName>
</protein>
<dbReference type="Gene3D" id="3.40.50.1110">
    <property type="entry name" value="SGNH hydrolase"/>
    <property type="match status" value="1"/>
</dbReference>
<evidence type="ECO:0000313" key="4">
    <source>
        <dbReference type="Proteomes" id="UP000262699"/>
    </source>
</evidence>
<keyword evidence="1" id="KW-0732">Signal</keyword>
<dbReference type="AlphaFoldDB" id="A0A3D0WCH1"/>
<dbReference type="PROSITE" id="PS51257">
    <property type="entry name" value="PROKAR_LIPOPROTEIN"/>
    <property type="match status" value="1"/>
</dbReference>
<name>A0A3D0WCH1_9SPHN</name>
<evidence type="ECO:0000259" key="2">
    <source>
        <dbReference type="Pfam" id="PF13472"/>
    </source>
</evidence>
<accession>A0A3D0WCH1</accession>
<dbReference type="InterPro" id="IPR051532">
    <property type="entry name" value="Ester_Hydrolysis_Enzymes"/>
</dbReference>
<sequence length="239" mass="25199">MGGNVRPSIMLGASYVVAALLLQSCSGEAPKPVPTPTARATAEAADTRLVLAFGDSLYAGYGVLPQQAFPYVLEQKLRAAGIASSVRNAGVSGDTSAAGLRRLAFTLDGLPRKPDLAIVGLGGNDMLRGIDPKETRANLDAICAELKKRGIGIVLTGMRAAPNLGPDYVRAFEGIYPDLAKKYDAALDPFFLEGVVTNPALMLPDRIHPKPEGIVRIVDRVEPVVEKALTRTPAKAGVR</sequence>
<feature type="domain" description="SGNH hydrolase-type esterase" evidence="2">
    <location>
        <begin position="52"/>
        <end position="213"/>
    </location>
</feature>
<dbReference type="SUPFAM" id="SSF52266">
    <property type="entry name" value="SGNH hydrolase"/>
    <property type="match status" value="1"/>
</dbReference>
<reference evidence="3 4" key="1">
    <citation type="journal article" date="2018" name="Nat. Biotechnol.">
        <title>A standardized bacterial taxonomy based on genome phylogeny substantially revises the tree of life.</title>
        <authorList>
            <person name="Parks D.H."/>
            <person name="Chuvochina M."/>
            <person name="Waite D.W."/>
            <person name="Rinke C."/>
            <person name="Skarshewski A."/>
            <person name="Chaumeil P.A."/>
            <person name="Hugenholtz P."/>
        </authorList>
    </citation>
    <scope>NUCLEOTIDE SEQUENCE [LARGE SCALE GENOMIC DNA]</scope>
    <source>
        <strain evidence="3">UBA9015</strain>
    </source>
</reference>
<dbReference type="InterPro" id="IPR013830">
    <property type="entry name" value="SGNH_hydro"/>
</dbReference>
<proteinExistence type="predicted"/>
<evidence type="ECO:0000256" key="1">
    <source>
        <dbReference type="SAM" id="SignalP"/>
    </source>
</evidence>
<dbReference type="PANTHER" id="PTHR30383">
    <property type="entry name" value="THIOESTERASE 1/PROTEASE 1/LYSOPHOSPHOLIPASE L1"/>
    <property type="match status" value="1"/>
</dbReference>